<dbReference type="FunCoup" id="A0A0N0RFH1">
    <property type="interactions" value="178"/>
</dbReference>
<dbReference type="Gene3D" id="3.60.140.10">
    <property type="entry name" value="CNF1/YfiH-like putative cysteine hydrolases"/>
    <property type="match status" value="1"/>
</dbReference>
<keyword evidence="7" id="KW-0862">Zinc</keyword>
<dbReference type="AlphaFoldDB" id="A0A0N0RFH1"/>
<dbReference type="InterPro" id="IPR003730">
    <property type="entry name" value="Cu_polyphenol_OxRdtase"/>
</dbReference>
<comment type="similarity">
    <text evidence="3 11">Belongs to the purine nucleoside phosphorylase YfiH/LACC1 family.</text>
</comment>
<dbReference type="InterPro" id="IPR011324">
    <property type="entry name" value="Cytotoxic_necrot_fac-like_cat"/>
</dbReference>
<dbReference type="Pfam" id="PF02578">
    <property type="entry name" value="Cu-oxidase_4"/>
    <property type="match status" value="1"/>
</dbReference>
<dbReference type="InParanoid" id="A0A0N0RFH1"/>
<evidence type="ECO:0000256" key="11">
    <source>
        <dbReference type="RuleBase" id="RU361274"/>
    </source>
</evidence>
<reference evidence="12 13" key="1">
    <citation type="journal article" date="2015" name="Genome Announc.">
        <title>Draft Genome Sequence of a Heterotrophic Facultative Anaerobic Thermophilic Bacterium, Ardenticatena maritima Strain 110ST.</title>
        <authorList>
            <person name="Kawaichi S."/>
            <person name="Yoshida T."/>
            <person name="Sako Y."/>
            <person name="Nakamura R."/>
        </authorList>
    </citation>
    <scope>NUCLEOTIDE SEQUENCE [LARGE SCALE GENOMIC DNA]</scope>
    <source>
        <strain evidence="12 13">110S</strain>
    </source>
</reference>
<keyword evidence="4" id="KW-0808">Transferase</keyword>
<dbReference type="InterPro" id="IPR038371">
    <property type="entry name" value="Cu_polyphenol_OxRdtase_sf"/>
</dbReference>
<dbReference type="PANTHER" id="PTHR30616">
    <property type="entry name" value="UNCHARACTERIZED PROTEIN YFIH"/>
    <property type="match status" value="1"/>
</dbReference>
<evidence type="ECO:0000256" key="3">
    <source>
        <dbReference type="ARBA" id="ARBA00007353"/>
    </source>
</evidence>
<evidence type="ECO:0000256" key="5">
    <source>
        <dbReference type="ARBA" id="ARBA00022723"/>
    </source>
</evidence>
<evidence type="ECO:0000256" key="9">
    <source>
        <dbReference type="ARBA" id="ARBA00048968"/>
    </source>
</evidence>
<evidence type="ECO:0000256" key="7">
    <source>
        <dbReference type="ARBA" id="ARBA00022833"/>
    </source>
</evidence>
<dbReference type="GO" id="GO:0016787">
    <property type="term" value="F:hydrolase activity"/>
    <property type="evidence" value="ECO:0007669"/>
    <property type="project" value="UniProtKB-KW"/>
</dbReference>
<dbReference type="SUPFAM" id="SSF64438">
    <property type="entry name" value="CNF1/YfiH-like putative cysteine hydrolases"/>
    <property type="match status" value="1"/>
</dbReference>
<accession>A0A0N0RFH1</accession>
<keyword evidence="5" id="KW-0479">Metal-binding</keyword>
<evidence type="ECO:0000256" key="6">
    <source>
        <dbReference type="ARBA" id="ARBA00022801"/>
    </source>
</evidence>
<comment type="caution">
    <text evidence="12">The sequence shown here is derived from an EMBL/GenBank/DDBJ whole genome shotgun (WGS) entry which is preliminary data.</text>
</comment>
<gene>
    <name evidence="12" type="primary">yfiH</name>
    <name evidence="12" type="ORF">ARMA_1207</name>
</gene>
<evidence type="ECO:0000256" key="8">
    <source>
        <dbReference type="ARBA" id="ARBA00047989"/>
    </source>
</evidence>
<name>A0A0N0RFH1_9CHLR</name>
<comment type="catalytic activity">
    <reaction evidence="10">
        <text>S-methyl-5'-thioadenosine + phosphate = 5-(methylsulfanyl)-alpha-D-ribose 1-phosphate + adenine</text>
        <dbReference type="Rhea" id="RHEA:11852"/>
        <dbReference type="ChEBI" id="CHEBI:16708"/>
        <dbReference type="ChEBI" id="CHEBI:17509"/>
        <dbReference type="ChEBI" id="CHEBI:43474"/>
        <dbReference type="ChEBI" id="CHEBI:58533"/>
        <dbReference type="EC" id="2.4.2.28"/>
    </reaction>
    <physiologicalReaction direction="left-to-right" evidence="10">
        <dbReference type="Rhea" id="RHEA:11853"/>
    </physiologicalReaction>
</comment>
<dbReference type="OrthoDB" id="4279at2"/>
<keyword evidence="6" id="KW-0378">Hydrolase</keyword>
<dbReference type="PANTHER" id="PTHR30616:SF2">
    <property type="entry name" value="PURINE NUCLEOSIDE PHOSPHORYLASE LACC1"/>
    <property type="match status" value="1"/>
</dbReference>
<comment type="function">
    <text evidence="2">Purine nucleoside enzyme that catalyzes the phosphorolysis of adenosine and inosine nucleosides, yielding D-ribose 1-phosphate and the respective free bases, adenine and hypoxanthine. Also catalyzes the phosphorolysis of S-methyl-5'-thioadenosine into adenine and S-methyl-5-thio-alpha-D-ribose 1-phosphate. Also has adenosine deaminase activity.</text>
</comment>
<protein>
    <recommendedName>
        <fullName evidence="11">Purine nucleoside phosphorylase</fullName>
    </recommendedName>
</protein>
<comment type="catalytic activity">
    <reaction evidence="1">
        <text>inosine + phosphate = alpha-D-ribose 1-phosphate + hypoxanthine</text>
        <dbReference type="Rhea" id="RHEA:27646"/>
        <dbReference type="ChEBI" id="CHEBI:17368"/>
        <dbReference type="ChEBI" id="CHEBI:17596"/>
        <dbReference type="ChEBI" id="CHEBI:43474"/>
        <dbReference type="ChEBI" id="CHEBI:57720"/>
        <dbReference type="EC" id="2.4.2.1"/>
    </reaction>
    <physiologicalReaction direction="left-to-right" evidence="1">
        <dbReference type="Rhea" id="RHEA:27647"/>
    </physiologicalReaction>
</comment>
<dbReference type="GO" id="GO:0017061">
    <property type="term" value="F:S-methyl-5-thioadenosine phosphorylase activity"/>
    <property type="evidence" value="ECO:0007669"/>
    <property type="project" value="UniProtKB-EC"/>
</dbReference>
<comment type="catalytic activity">
    <reaction evidence="9">
        <text>adenosine + phosphate = alpha-D-ribose 1-phosphate + adenine</text>
        <dbReference type="Rhea" id="RHEA:27642"/>
        <dbReference type="ChEBI" id="CHEBI:16335"/>
        <dbReference type="ChEBI" id="CHEBI:16708"/>
        <dbReference type="ChEBI" id="CHEBI:43474"/>
        <dbReference type="ChEBI" id="CHEBI:57720"/>
        <dbReference type="EC" id="2.4.2.1"/>
    </reaction>
    <physiologicalReaction direction="left-to-right" evidence="9">
        <dbReference type="Rhea" id="RHEA:27643"/>
    </physiologicalReaction>
</comment>
<dbReference type="STRING" id="872965.SE16_00955"/>
<reference evidence="13" key="2">
    <citation type="submission" date="2015-08" db="EMBL/GenBank/DDBJ databases">
        <title>Draft Genome Sequence of a Heterotrophic Facultative Anaerobic Bacterium Ardenticatena maritima Strain 110S.</title>
        <authorList>
            <person name="Kawaichi S."/>
            <person name="Yoshida T."/>
            <person name="Sako Y."/>
            <person name="Nakamura R."/>
        </authorList>
    </citation>
    <scope>NUCLEOTIDE SEQUENCE [LARGE SCALE GENOMIC DNA]</scope>
    <source>
        <strain evidence="13">110S</strain>
    </source>
</reference>
<evidence type="ECO:0000256" key="4">
    <source>
        <dbReference type="ARBA" id="ARBA00022679"/>
    </source>
</evidence>
<dbReference type="NCBIfam" id="TIGR00726">
    <property type="entry name" value="peptidoglycan editing factor PgeF"/>
    <property type="match status" value="1"/>
</dbReference>
<proteinExistence type="inferred from homology"/>
<evidence type="ECO:0000256" key="1">
    <source>
        <dbReference type="ARBA" id="ARBA00000553"/>
    </source>
</evidence>
<sequence length="257" mass="28142">MSLERVLLGEIPAYRFTRLTRVRHAIFTRHGGVSQPPFDTLNVSWAVGDDEAAVRENVRRLYAALGADATRAVRVRMVHGTRVALVGAADAGKRLPDTDGLITAERRLPLAMTFGDCQPLVLYDPEHHAVGLAHAGWRGTLGGIALSLVRAMQVAFGARPERLQAFLGPAIGVCCYEVGENVARAARTWPGGDAWLHERDGRLFFDLSAANRALFQRMGVEVIEDAGLCTACRTDEFFSYRREKPATGRFGVIVELS</sequence>
<dbReference type="GO" id="GO:0005507">
    <property type="term" value="F:copper ion binding"/>
    <property type="evidence" value="ECO:0007669"/>
    <property type="project" value="TreeGrafter"/>
</dbReference>
<evidence type="ECO:0000256" key="10">
    <source>
        <dbReference type="ARBA" id="ARBA00049893"/>
    </source>
</evidence>
<comment type="catalytic activity">
    <reaction evidence="8">
        <text>adenosine + H2O + H(+) = inosine + NH4(+)</text>
        <dbReference type="Rhea" id="RHEA:24408"/>
        <dbReference type="ChEBI" id="CHEBI:15377"/>
        <dbReference type="ChEBI" id="CHEBI:15378"/>
        <dbReference type="ChEBI" id="CHEBI:16335"/>
        <dbReference type="ChEBI" id="CHEBI:17596"/>
        <dbReference type="ChEBI" id="CHEBI:28938"/>
        <dbReference type="EC" id="3.5.4.4"/>
    </reaction>
    <physiologicalReaction direction="left-to-right" evidence="8">
        <dbReference type="Rhea" id="RHEA:24409"/>
    </physiologicalReaction>
</comment>
<evidence type="ECO:0000313" key="12">
    <source>
        <dbReference type="EMBL" id="GAP62784.1"/>
    </source>
</evidence>
<dbReference type="EMBL" id="BBZA01000082">
    <property type="protein sequence ID" value="GAP62784.1"/>
    <property type="molecule type" value="Genomic_DNA"/>
</dbReference>
<keyword evidence="13" id="KW-1185">Reference proteome</keyword>
<dbReference type="RefSeq" id="WP_054492690.1">
    <property type="nucleotide sequence ID" value="NZ_BBZA01000082.1"/>
</dbReference>
<evidence type="ECO:0000313" key="13">
    <source>
        <dbReference type="Proteomes" id="UP000037784"/>
    </source>
</evidence>
<dbReference type="CDD" id="cd16833">
    <property type="entry name" value="YfiH"/>
    <property type="match status" value="1"/>
</dbReference>
<evidence type="ECO:0000256" key="2">
    <source>
        <dbReference type="ARBA" id="ARBA00003215"/>
    </source>
</evidence>
<dbReference type="Proteomes" id="UP000037784">
    <property type="component" value="Unassembled WGS sequence"/>
</dbReference>
<organism evidence="12 13">
    <name type="scientific">Ardenticatena maritima</name>
    <dbReference type="NCBI Taxonomy" id="872965"/>
    <lineage>
        <taxon>Bacteria</taxon>
        <taxon>Bacillati</taxon>
        <taxon>Chloroflexota</taxon>
        <taxon>Ardenticatenia</taxon>
        <taxon>Ardenticatenales</taxon>
        <taxon>Ardenticatenaceae</taxon>
        <taxon>Ardenticatena</taxon>
    </lineage>
</organism>